<evidence type="ECO:0000313" key="1">
    <source>
        <dbReference type="EMBL" id="GAJ18190.1"/>
    </source>
</evidence>
<comment type="caution">
    <text evidence="1">The sequence shown here is derived from an EMBL/GenBank/DDBJ whole genome shotgun (WGS) entry which is preliminary data.</text>
</comment>
<proteinExistence type="predicted"/>
<reference evidence="1" key="1">
    <citation type="journal article" date="2014" name="Front. Microbiol.">
        <title>High frequency of phylogenetically diverse reductive dehalogenase-homologous genes in deep subseafloor sedimentary metagenomes.</title>
        <authorList>
            <person name="Kawai M."/>
            <person name="Futagami T."/>
            <person name="Toyoda A."/>
            <person name="Takaki Y."/>
            <person name="Nishi S."/>
            <person name="Hori S."/>
            <person name="Arai W."/>
            <person name="Tsubouchi T."/>
            <person name="Morono Y."/>
            <person name="Uchiyama I."/>
            <person name="Ito T."/>
            <person name="Fujiyama A."/>
            <person name="Inagaki F."/>
            <person name="Takami H."/>
        </authorList>
    </citation>
    <scope>NUCLEOTIDE SEQUENCE</scope>
    <source>
        <strain evidence="1">Expedition CK06-06</strain>
    </source>
</reference>
<dbReference type="AlphaFoldDB" id="X1VZC0"/>
<gene>
    <name evidence="1" type="ORF">S12H4_54906</name>
</gene>
<organism evidence="1">
    <name type="scientific">marine sediment metagenome</name>
    <dbReference type="NCBI Taxonomy" id="412755"/>
    <lineage>
        <taxon>unclassified sequences</taxon>
        <taxon>metagenomes</taxon>
        <taxon>ecological metagenomes</taxon>
    </lineage>
</organism>
<protein>
    <submittedName>
        <fullName evidence="1">Uncharacterized protein</fullName>
    </submittedName>
</protein>
<dbReference type="EMBL" id="BARW01035154">
    <property type="protein sequence ID" value="GAJ18190.1"/>
    <property type="molecule type" value="Genomic_DNA"/>
</dbReference>
<feature type="non-terminal residue" evidence="1">
    <location>
        <position position="1"/>
    </location>
</feature>
<name>X1VZC0_9ZZZZ</name>
<sequence>RYCIEPAHYRAIAFSSAEGSGYVSSWKYYYVSNRSNRNRNSYF</sequence>
<accession>X1VZC0</accession>